<dbReference type="InterPro" id="IPR011049">
    <property type="entry name" value="Serralysin-like_metalloprot_C"/>
</dbReference>
<proteinExistence type="predicted"/>
<protein>
    <submittedName>
        <fullName evidence="3">Uncharacterized protein</fullName>
    </submittedName>
</protein>
<dbReference type="Pfam" id="PF00353">
    <property type="entry name" value="HemolysinCabind"/>
    <property type="match status" value="2"/>
</dbReference>
<dbReference type="SUPFAM" id="SSF51120">
    <property type="entry name" value="beta-Roll"/>
    <property type="match status" value="1"/>
</dbReference>
<organism evidence="3 4">
    <name type="scientific">Rhizobium alvei</name>
    <dbReference type="NCBI Taxonomy" id="1132659"/>
    <lineage>
        <taxon>Bacteria</taxon>
        <taxon>Pseudomonadati</taxon>
        <taxon>Pseudomonadota</taxon>
        <taxon>Alphaproteobacteria</taxon>
        <taxon>Hyphomicrobiales</taxon>
        <taxon>Rhizobiaceae</taxon>
        <taxon>Rhizobium/Agrobacterium group</taxon>
        <taxon>Rhizobium</taxon>
    </lineage>
</organism>
<keyword evidence="2" id="KW-0964">Secreted</keyword>
<reference evidence="3" key="2">
    <citation type="submission" date="2023-07" db="EMBL/GenBank/DDBJ databases">
        <authorList>
            <person name="Shen H."/>
        </authorList>
    </citation>
    <scope>NUCLEOTIDE SEQUENCE</scope>
    <source>
        <strain evidence="3">TNR-22</strain>
    </source>
</reference>
<dbReference type="PANTHER" id="PTHR38340">
    <property type="entry name" value="S-LAYER PROTEIN"/>
    <property type="match status" value="1"/>
</dbReference>
<reference evidence="3" key="1">
    <citation type="journal article" date="2015" name="Int. J. Syst. Evol. Microbiol.">
        <title>Rhizobium alvei sp. nov., isolated from a freshwater river.</title>
        <authorList>
            <person name="Sheu S.Y."/>
            <person name="Huang H.W."/>
            <person name="Young C.C."/>
            <person name="Chen W.M."/>
        </authorList>
    </citation>
    <scope>NUCLEOTIDE SEQUENCE</scope>
    <source>
        <strain evidence="3">TNR-22</strain>
    </source>
</reference>
<dbReference type="PANTHER" id="PTHR38340:SF1">
    <property type="entry name" value="S-LAYER PROTEIN"/>
    <property type="match status" value="1"/>
</dbReference>
<evidence type="ECO:0000313" key="3">
    <source>
        <dbReference type="EMBL" id="MDO6963240.1"/>
    </source>
</evidence>
<comment type="caution">
    <text evidence="3">The sequence shown here is derived from an EMBL/GenBank/DDBJ whole genome shotgun (WGS) entry which is preliminary data.</text>
</comment>
<dbReference type="InterPro" id="IPR001343">
    <property type="entry name" value="Hemolysn_Ca-bd"/>
</dbReference>
<dbReference type="InterPro" id="IPR050557">
    <property type="entry name" value="RTX_toxin/Mannuronan_C5-epim"/>
</dbReference>
<dbReference type="EMBL" id="JAUOZU010000004">
    <property type="protein sequence ID" value="MDO6963240.1"/>
    <property type="molecule type" value="Genomic_DNA"/>
</dbReference>
<keyword evidence="4" id="KW-1185">Reference proteome</keyword>
<gene>
    <name evidence="3" type="ORF">Q4481_04680</name>
</gene>
<dbReference type="Gene3D" id="2.150.10.10">
    <property type="entry name" value="Serralysin-like metalloprotease, C-terminal"/>
    <property type="match status" value="1"/>
</dbReference>
<dbReference type="RefSeq" id="WP_304375154.1">
    <property type="nucleotide sequence ID" value="NZ_JAUOZU010000004.1"/>
</dbReference>
<comment type="subcellular location">
    <subcellularLocation>
        <location evidence="1">Secreted</location>
    </subcellularLocation>
</comment>
<dbReference type="InterPro" id="IPR018511">
    <property type="entry name" value="Hemolysin-typ_Ca-bd_CS"/>
</dbReference>
<accession>A0ABT8YHS8</accession>
<evidence type="ECO:0000256" key="1">
    <source>
        <dbReference type="ARBA" id="ARBA00004613"/>
    </source>
</evidence>
<evidence type="ECO:0000256" key="2">
    <source>
        <dbReference type="ARBA" id="ARBA00022525"/>
    </source>
</evidence>
<dbReference type="PRINTS" id="PR00313">
    <property type="entry name" value="CABNDNGRPT"/>
</dbReference>
<evidence type="ECO:0000313" key="4">
    <source>
        <dbReference type="Proteomes" id="UP001174932"/>
    </source>
</evidence>
<dbReference type="Proteomes" id="UP001174932">
    <property type="component" value="Unassembled WGS sequence"/>
</dbReference>
<name>A0ABT8YHS8_9HYPH</name>
<dbReference type="PROSITE" id="PS00330">
    <property type="entry name" value="HEMOLYSIN_CALCIUM"/>
    <property type="match status" value="3"/>
</dbReference>
<sequence length="610" mass="64604">MQLSFEGGMFGKDLGTAIDYTFLDLSFDDSDSDTIELSQNILDVANVWAKFNYSYDFSFALLGTAHLDLGKIESSFDLESNATTSDSDLAPNSSAFIDLSGFSLGESEDGALSATGPSAAESYVKIDLSTSIEGSLSAEVGYDYDIGVDWGDGSTTLFDTDFSASLDETIFEVTADILGGLDGEIYELDLGFGTVAAAIPEFEYDEVELVDDGSQFGSYHLTGKSSPVVTAEVDLDAFLPVPLSVDESLDLSVVSFTVETGLLDAKLVGTASIGQDITVTPDVEVTMETSLGETVTGDLGDKFEFETPEGEGSFTVTATYQLMMTVTAVTSLVFDASIDWQVAYGKFEAGIDVGVYQDKWETGFSAFESSEPLTDGIALELASDTSVYEAGSATEEFTLYYENFVTAASGVVLNLTTHQVSIKAGTEDNQIKGNDLANSINGYDGNDTINAGKGDDTVYGGIGEDTIFGGNDNDMLLGRMGSDTISGGSGNDTIFGGRGKDILTGGKDADTFLFDDGGSFSQRDTITDFRAKQGDLIDLSQIDADANLTDDQAFTFIDTDAFSGQAGELRIQFTKGEGLTVFADMDGDGRADGSIFLEGIRSITADQFVL</sequence>